<keyword evidence="1" id="KW-0472">Membrane</keyword>
<feature type="transmembrane region" description="Helical" evidence="1">
    <location>
        <begin position="392"/>
        <end position="411"/>
    </location>
</feature>
<accession>A0A285QDQ9</accession>
<keyword evidence="1" id="KW-1133">Transmembrane helix</keyword>
<evidence type="ECO:0008006" key="4">
    <source>
        <dbReference type="Google" id="ProtNLM"/>
    </source>
</evidence>
<feature type="transmembrane region" description="Helical" evidence="1">
    <location>
        <begin position="242"/>
        <end position="264"/>
    </location>
</feature>
<reference evidence="2 3" key="1">
    <citation type="submission" date="2017-07" db="EMBL/GenBank/DDBJ databases">
        <authorList>
            <person name="Sun Z.S."/>
            <person name="Albrecht U."/>
            <person name="Echele G."/>
            <person name="Lee C.C."/>
        </authorList>
    </citation>
    <scope>NUCLEOTIDE SEQUENCE [LARGE SCALE GENOMIC DNA]</scope>
    <source>
        <strain evidence="2 3">CGMCC 1.12672</strain>
    </source>
</reference>
<evidence type="ECO:0000313" key="3">
    <source>
        <dbReference type="Proteomes" id="UP000219494"/>
    </source>
</evidence>
<dbReference type="EMBL" id="OBMI01000001">
    <property type="protein sequence ID" value="SOB79976.1"/>
    <property type="molecule type" value="Genomic_DNA"/>
</dbReference>
<dbReference type="Proteomes" id="UP000219494">
    <property type="component" value="Unassembled WGS sequence"/>
</dbReference>
<feature type="transmembrane region" description="Helical" evidence="1">
    <location>
        <begin position="444"/>
        <end position="468"/>
    </location>
</feature>
<feature type="transmembrane region" description="Helical" evidence="1">
    <location>
        <begin position="142"/>
        <end position="162"/>
    </location>
</feature>
<feature type="transmembrane region" description="Helical" evidence="1">
    <location>
        <begin position="12"/>
        <end position="30"/>
    </location>
</feature>
<organism evidence="2 3">
    <name type="scientific">Sphingomonas guangdongensis</name>
    <dbReference type="NCBI Taxonomy" id="1141890"/>
    <lineage>
        <taxon>Bacteria</taxon>
        <taxon>Pseudomonadati</taxon>
        <taxon>Pseudomonadota</taxon>
        <taxon>Alphaproteobacteria</taxon>
        <taxon>Sphingomonadales</taxon>
        <taxon>Sphingomonadaceae</taxon>
        <taxon>Sphingomonas</taxon>
    </lineage>
</organism>
<feature type="transmembrane region" description="Helical" evidence="1">
    <location>
        <begin position="335"/>
        <end position="356"/>
    </location>
</feature>
<feature type="transmembrane region" description="Helical" evidence="1">
    <location>
        <begin position="169"/>
        <end position="187"/>
    </location>
</feature>
<gene>
    <name evidence="2" type="ORF">SAMN06297144_0827</name>
</gene>
<feature type="transmembrane region" description="Helical" evidence="1">
    <location>
        <begin position="207"/>
        <end position="230"/>
    </location>
</feature>
<feature type="transmembrane region" description="Helical" evidence="1">
    <location>
        <begin position="308"/>
        <end position="328"/>
    </location>
</feature>
<name>A0A285QDQ9_9SPHN</name>
<evidence type="ECO:0000256" key="1">
    <source>
        <dbReference type="SAM" id="Phobius"/>
    </source>
</evidence>
<dbReference type="PROSITE" id="PS51257">
    <property type="entry name" value="PROKAR_LIPOPROTEIN"/>
    <property type="match status" value="1"/>
</dbReference>
<feature type="transmembrane region" description="Helical" evidence="1">
    <location>
        <begin position="118"/>
        <end position="136"/>
    </location>
</feature>
<keyword evidence="1" id="KW-0812">Transmembrane</keyword>
<feature type="transmembrane region" description="Helical" evidence="1">
    <location>
        <begin position="368"/>
        <end position="385"/>
    </location>
</feature>
<sequence length="499" mass="52135">MSEAARPGRVAGLILVLVWLSCAWFGSWEWNANNATRLFAAITIAEDGSARIDRFAPLTIDKAQFGDHFYSDKAPGTTLMALPAVWAAEATSGMRSADLSFSPYDPAADRFLRLRLKLATMTGAALLTAAAAVLLFDLGTALGGSAAAGVFASLGFALGSPMWGWSTTLFGHAPVAALFVVAIWAVWRGTEGTESRVGLAAVAGAALGWAVVIEYPAAIGGAVIGGWALVRLWRFPPPVRARAIGAAVAPALLAGAVLLGYNWLAHGAPFRLGYQGVVGWDGMRQGLFGLTYPRPDVLWEVTLGTRRGLVWVAPVMLTALVGIARLIRAPATRDVGVMALAGAVAAIAYNAAYVYWDGGNSTGARHAVPALAFLAVGLAPAWQAFRATEWRVLTVALLTLSIAVNLVIAAAEVTSGGTGAFPLWSDVIVGRFAGGYLRTLPNEWWGWSAWSGLGLYLLIAGGLLVTLLRTLQSIDAGGNGQVGARARHGAGHVEQPVEG</sequence>
<protein>
    <recommendedName>
        <fullName evidence="4">Dolichyl-phosphate-mannose-protein mannosyltransferase</fullName>
    </recommendedName>
</protein>
<dbReference type="AlphaFoldDB" id="A0A285QDQ9"/>
<keyword evidence="3" id="KW-1185">Reference proteome</keyword>
<proteinExistence type="predicted"/>
<evidence type="ECO:0000313" key="2">
    <source>
        <dbReference type="EMBL" id="SOB79976.1"/>
    </source>
</evidence>